<evidence type="ECO:0000313" key="3">
    <source>
        <dbReference type="EMBL" id="KAF2667922.1"/>
    </source>
</evidence>
<keyword evidence="4" id="KW-1185">Reference proteome</keyword>
<keyword evidence="1" id="KW-1133">Transmembrane helix</keyword>
<dbReference type="AlphaFoldDB" id="A0A6A6U6X2"/>
<evidence type="ECO:0000259" key="2">
    <source>
        <dbReference type="SMART" id="SM00672"/>
    </source>
</evidence>
<dbReference type="OrthoDB" id="202415at2759"/>
<keyword evidence="1" id="KW-0812">Transmembrane</keyword>
<dbReference type="Pfam" id="PF05686">
    <property type="entry name" value="Glyco_transf_90"/>
    <property type="match status" value="1"/>
</dbReference>
<name>A0A6A6U6X2_9PEZI</name>
<keyword evidence="1" id="KW-0472">Membrane</keyword>
<dbReference type="PANTHER" id="PTHR12203:SF107">
    <property type="entry name" value="GLYCOSYL TRANSFERASE CAP10 DOMAIN-CONTAINING PROTEIN"/>
    <property type="match status" value="1"/>
</dbReference>
<proteinExistence type="predicted"/>
<evidence type="ECO:0000313" key="4">
    <source>
        <dbReference type="Proteomes" id="UP000799302"/>
    </source>
</evidence>
<sequence>MITSFAPSTKGSNNAYTFLFVLVILITVYSYFPSPVPDKWQFDAAKDGRNYTLSAEKCDQAFPGFYHEIDRALKWHTDNKKSLSVDDVAEAYTRESIRVVIYERQMYIIDEDTGPHKNRAGSILLTMNRAIQGYSGDVPNVEFVLAVGDGPSKPNQWALTRKLGDSKHDSIWVMSDHGYWSWPVPLLGEYTQLRKEVEVAEPSWKDKIPKLVWRGVLGNAKVRDDLIAVTKGKEWSDVRSMTWAGKGGTEGATKETEDIALHMVEQCNYKFLMYTEGSTYSGRFKYLHQCNSVIFTHELAWAELHGSLMKFDGPNQNMVLVKRDLSDLESKVQELLSNPAKGQAIAENNKRDFRDRYFTPAAQACYARKMIYSWSKIQTFKPELWTKSPATAAHPQRMTTRGEPFETWLIKALL</sequence>
<accession>A0A6A6U6X2</accession>
<protein>
    <recommendedName>
        <fullName evidence="2">Glycosyl transferase CAP10 domain-containing protein</fullName>
    </recommendedName>
</protein>
<dbReference type="EMBL" id="MU004237">
    <property type="protein sequence ID" value="KAF2667922.1"/>
    <property type="molecule type" value="Genomic_DNA"/>
</dbReference>
<feature type="domain" description="Glycosyl transferase CAP10" evidence="2">
    <location>
        <begin position="137"/>
        <end position="381"/>
    </location>
</feature>
<reference evidence="3" key="1">
    <citation type="journal article" date="2020" name="Stud. Mycol.">
        <title>101 Dothideomycetes genomes: a test case for predicting lifestyles and emergence of pathogens.</title>
        <authorList>
            <person name="Haridas S."/>
            <person name="Albert R."/>
            <person name="Binder M."/>
            <person name="Bloem J."/>
            <person name="Labutti K."/>
            <person name="Salamov A."/>
            <person name="Andreopoulos B."/>
            <person name="Baker S."/>
            <person name="Barry K."/>
            <person name="Bills G."/>
            <person name="Bluhm B."/>
            <person name="Cannon C."/>
            <person name="Castanera R."/>
            <person name="Culley D."/>
            <person name="Daum C."/>
            <person name="Ezra D."/>
            <person name="Gonzalez J."/>
            <person name="Henrissat B."/>
            <person name="Kuo A."/>
            <person name="Liang C."/>
            <person name="Lipzen A."/>
            <person name="Lutzoni F."/>
            <person name="Magnuson J."/>
            <person name="Mondo S."/>
            <person name="Nolan M."/>
            <person name="Ohm R."/>
            <person name="Pangilinan J."/>
            <person name="Park H.-J."/>
            <person name="Ramirez L."/>
            <person name="Alfaro M."/>
            <person name="Sun H."/>
            <person name="Tritt A."/>
            <person name="Yoshinaga Y."/>
            <person name="Zwiers L.-H."/>
            <person name="Turgeon B."/>
            <person name="Goodwin S."/>
            <person name="Spatafora J."/>
            <person name="Crous P."/>
            <person name="Grigoriev I."/>
        </authorList>
    </citation>
    <scope>NUCLEOTIDE SEQUENCE</scope>
    <source>
        <strain evidence="3">CBS 115976</strain>
    </source>
</reference>
<organism evidence="3 4">
    <name type="scientific">Microthyrium microscopicum</name>
    <dbReference type="NCBI Taxonomy" id="703497"/>
    <lineage>
        <taxon>Eukaryota</taxon>
        <taxon>Fungi</taxon>
        <taxon>Dikarya</taxon>
        <taxon>Ascomycota</taxon>
        <taxon>Pezizomycotina</taxon>
        <taxon>Dothideomycetes</taxon>
        <taxon>Dothideomycetes incertae sedis</taxon>
        <taxon>Microthyriales</taxon>
        <taxon>Microthyriaceae</taxon>
        <taxon>Microthyrium</taxon>
    </lineage>
</organism>
<dbReference type="InterPro" id="IPR051091">
    <property type="entry name" value="O-Glucosyltr/Glycosyltrsf_90"/>
</dbReference>
<dbReference type="InterPro" id="IPR006598">
    <property type="entry name" value="CAP10"/>
</dbReference>
<dbReference type="SMART" id="SM00672">
    <property type="entry name" value="CAP10"/>
    <property type="match status" value="1"/>
</dbReference>
<dbReference type="PANTHER" id="PTHR12203">
    <property type="entry name" value="KDEL LYS-ASP-GLU-LEU CONTAINING - RELATED"/>
    <property type="match status" value="1"/>
</dbReference>
<gene>
    <name evidence="3" type="ORF">BT63DRAFT_426771</name>
</gene>
<dbReference type="Proteomes" id="UP000799302">
    <property type="component" value="Unassembled WGS sequence"/>
</dbReference>
<feature type="transmembrane region" description="Helical" evidence="1">
    <location>
        <begin position="15"/>
        <end position="32"/>
    </location>
</feature>
<evidence type="ECO:0000256" key="1">
    <source>
        <dbReference type="SAM" id="Phobius"/>
    </source>
</evidence>